<dbReference type="InterPro" id="IPR003599">
    <property type="entry name" value="Ig_sub"/>
</dbReference>
<dbReference type="FunFam" id="2.60.40.10:FF:000134">
    <property type="entry name" value="Myomesin 1"/>
    <property type="match status" value="1"/>
</dbReference>
<name>A0AAJ7T0K7_PETMA</name>
<dbReference type="GeneID" id="116941581"/>
<feature type="compositionally biased region" description="Polar residues" evidence="4">
    <location>
        <begin position="1"/>
        <end position="10"/>
    </location>
</feature>
<dbReference type="FunFam" id="2.60.40.10:FF:000069">
    <property type="entry name" value="Alpha-protein kinase 3"/>
    <property type="match status" value="1"/>
</dbReference>
<feature type="compositionally biased region" description="Low complexity" evidence="4">
    <location>
        <begin position="1485"/>
        <end position="1539"/>
    </location>
</feature>
<feature type="domain" description="Ig-like" evidence="5">
    <location>
        <begin position="1389"/>
        <end position="1465"/>
    </location>
</feature>
<dbReference type="PRINTS" id="PR00014">
    <property type="entry name" value="FNTYPEIII"/>
</dbReference>
<dbReference type="FunFam" id="2.60.40.10:FF:000222">
    <property type="entry name" value="Myomesin 1"/>
    <property type="match status" value="1"/>
</dbReference>
<feature type="domain" description="Ig-like" evidence="5">
    <location>
        <begin position="299"/>
        <end position="404"/>
    </location>
</feature>
<feature type="domain" description="Ig-like" evidence="5">
    <location>
        <begin position="185"/>
        <end position="276"/>
    </location>
</feature>
<evidence type="ECO:0000256" key="3">
    <source>
        <dbReference type="ARBA" id="ARBA00023319"/>
    </source>
</evidence>
<dbReference type="RefSeq" id="XP_032808664.1">
    <property type="nucleotide sequence ID" value="XM_032952773.1"/>
</dbReference>
<dbReference type="CDD" id="cd00096">
    <property type="entry name" value="Ig"/>
    <property type="match status" value="2"/>
</dbReference>
<feature type="domain" description="Fibronectin type-III" evidence="6">
    <location>
        <begin position="640"/>
        <end position="736"/>
    </location>
</feature>
<proteinExistence type="predicted"/>
<dbReference type="FunFam" id="2.60.40.10:FF:000192">
    <property type="entry name" value="Myomesin 1"/>
    <property type="match status" value="1"/>
</dbReference>
<feature type="domain" description="Fibronectin type-III" evidence="6">
    <location>
        <begin position="847"/>
        <end position="945"/>
    </location>
</feature>
<evidence type="ECO:0000313" key="8">
    <source>
        <dbReference type="RefSeq" id="XP_032808664.1"/>
    </source>
</evidence>
<dbReference type="PROSITE" id="PS50853">
    <property type="entry name" value="FN3"/>
    <property type="match status" value="5"/>
</dbReference>
<dbReference type="KEGG" id="pmrn:116941581"/>
<feature type="region of interest" description="Disordered" evidence="4">
    <location>
        <begin position="1"/>
        <end position="24"/>
    </location>
</feature>
<feature type="domain" description="Ig-like" evidence="5">
    <location>
        <begin position="937"/>
        <end position="1029"/>
    </location>
</feature>
<dbReference type="GO" id="GO:0005198">
    <property type="term" value="F:structural molecule activity"/>
    <property type="evidence" value="ECO:0007669"/>
    <property type="project" value="UniProtKB-ARBA"/>
</dbReference>
<dbReference type="InterPro" id="IPR013151">
    <property type="entry name" value="Immunoglobulin_dom"/>
</dbReference>
<dbReference type="InterPro" id="IPR036179">
    <property type="entry name" value="Ig-like_dom_sf"/>
</dbReference>
<dbReference type="FunFam" id="2.60.40.10:FF:000179">
    <property type="entry name" value="Myomesin 2"/>
    <property type="match status" value="1"/>
</dbReference>
<dbReference type="FunFam" id="2.60.40.10:FF:000029">
    <property type="entry name" value="Myomesin 1"/>
    <property type="match status" value="2"/>
</dbReference>
<reference evidence="8" key="1">
    <citation type="submission" date="2025-08" db="UniProtKB">
        <authorList>
            <consortium name="RefSeq"/>
        </authorList>
    </citation>
    <scope>IDENTIFICATION</scope>
    <source>
        <tissue evidence="8">Sperm</tissue>
    </source>
</reference>
<protein>
    <submittedName>
        <fullName evidence="8">Myomesin-2-like</fullName>
    </submittedName>
</protein>
<dbReference type="Pfam" id="PF00041">
    <property type="entry name" value="fn3"/>
    <property type="match status" value="5"/>
</dbReference>
<sequence>MASSTSSASYFKQKHRQYDHQYRSKQLQSVLQEYGAESGQAERSRKKFIVYIDGGSGLSDLDSLSIATSRHPAHSSILSKSMVGSGSIGVSERNVGLMHQEGRSSAASHSRVSSSSMSSSMSSSRQSSSSSSKVASSSFRSAEEILSSKRHATRDYSESAAIKKVHAESESYLSQVIDGTMHGAPQFLVKPRSHSVWEKSSTRFMCTVQGFPEPYVKWYKNHVQIDPRCSAGKHEVYGNYGVYTLEINRCDLDDTAQYEAFAMNVNGEASTIATLVVKRYQGEAELAQPGSVWLPIHIPPLPPLPYTKVDITIFDKFDVSFGQEGEGVTLSCKVLLHPNLKRFQPEMQWWRDEARVVDSQWAQTYWSGEKATLSLPHLHKDDEGLYTLRVVSRGSSQQHSSYLFVRDGKAEVAGAPAAALDVECQESNRNYVLLSWKPPSAEGGSHVVGYYIERCELGTKNWVKCNDAPVRFTRHPVVTGLTEGKSYQYRVRAVNKAGMGSPSRPTEPIPAVDPADLGEPAAPTAGEITVQQGEPKGAAVPAPPRDVVVVEASRNYAVIAWKPPSQGSEGLKYFVERLVGGTDSWQRLNADVPARSTRSAVFDLADGKSYSFRVLASNAGGVSEPSRATGPINGGTTVAPPSSPGRILASRNSKTSVAVSWEASKHSQGLIGYYIESSLVGSDRWVPCNNKPVKYTRFVVHGLETGQKYAFRVRAVNTAGFSDFSQESDPVTVLPPIVSPSPPHGITLLNSQKDGMVLGWKEPTFLGGASVTHYYVDYCEVVAGKAGEWNEAKTQSMGERVCKISGLEDSKEYQFRIRAENLAGVGDVSKPSSAFLFKEWNFPEPGPPFDVVFTEVRAKSIVVLWKAPLYTGKSPVTGFNVEITEDTLEEHWQLVNTDLVSKRYYKVKNLEEGKAYRFRVNAVNASGAGKYSVHSDPVVAATPVGSRDAQLQIDDDGNIYLEYTCEAATEASSFSWSKNYHELPENKVTPETLGQTTKLFFNNPTMDDLGNYSCVVTATDGYATSYNLTEEELKRALETSQKLKYPTIPLRSELAVELLEKGQVRLWMQARHLSPTCELKFIVNQRDVSKNEKYKIHVDRSTGMIEMIIDHLSAVDEGTYTVQLKDGKAAKQSSLVLIGDVFKKLLEAAESQRKEWLRKQGPHFIEYLSWNVSKDCQVHLNFQIANFKKETTVLWFKDSSILAGAHTEFKDGHGSLLIQECTKKDMGLYKVEVKDERGTDASVLDIAGKELEDLMCQMCKMSALSATPLQFEATAQGVKIHSSVVYYCEDLKVTWYQKETKLSSTEKTIIGVSGEMLWMHLIAPTEKDKGKYVLELHDGKEAHKFAVDFSGEVFDEVMRLYQALKEAAFAETHRARVVGGLPDVVTIMEGKTLNLTCNVAGDPTPEVSWLKNDRELPIDDHLSVTLESGQYASIIVRNIAMIDSGKYTIFVKNKYGSESCHFTVSVYNHDQPPPSVKAAPGSVQAPPSSAKSPPGSAKSPPGSAKSPPSSAKAPPSSVKAPPSSVKAPPSSVKAPAHKK</sequence>
<feature type="compositionally biased region" description="Low complexity" evidence="4">
    <location>
        <begin position="103"/>
        <end position="135"/>
    </location>
</feature>
<dbReference type="PROSITE" id="PS50835">
    <property type="entry name" value="IG_LIKE"/>
    <property type="match status" value="4"/>
</dbReference>
<evidence type="ECO:0000256" key="1">
    <source>
        <dbReference type="ARBA" id="ARBA00022737"/>
    </source>
</evidence>
<dbReference type="FunFam" id="2.60.40.10:FF:000197">
    <property type="entry name" value="Myomesin 1"/>
    <property type="match status" value="1"/>
</dbReference>
<evidence type="ECO:0000259" key="6">
    <source>
        <dbReference type="PROSITE" id="PS50853"/>
    </source>
</evidence>
<feature type="region of interest" description="Disordered" evidence="4">
    <location>
        <begin position="1471"/>
        <end position="1539"/>
    </location>
</feature>
<evidence type="ECO:0000313" key="7">
    <source>
        <dbReference type="Proteomes" id="UP001318040"/>
    </source>
</evidence>
<dbReference type="InterPro" id="IPR036116">
    <property type="entry name" value="FN3_sf"/>
</dbReference>
<dbReference type="SMART" id="SM00408">
    <property type="entry name" value="IGc2"/>
    <property type="match status" value="4"/>
</dbReference>
<dbReference type="InterPro" id="IPR003598">
    <property type="entry name" value="Ig_sub2"/>
</dbReference>
<dbReference type="Proteomes" id="UP001318040">
    <property type="component" value="Chromosome 12"/>
</dbReference>
<dbReference type="SUPFAM" id="SSF48726">
    <property type="entry name" value="Immunoglobulin"/>
    <property type="match status" value="5"/>
</dbReference>
<dbReference type="CDD" id="cd00086">
    <property type="entry name" value="homeodomain"/>
    <property type="match status" value="1"/>
</dbReference>
<evidence type="ECO:0000256" key="2">
    <source>
        <dbReference type="ARBA" id="ARBA00023179"/>
    </source>
</evidence>
<feature type="domain" description="Fibronectin type-III" evidence="6">
    <location>
        <begin position="418"/>
        <end position="515"/>
    </location>
</feature>
<feature type="region of interest" description="Disordered" evidence="4">
    <location>
        <begin position="623"/>
        <end position="649"/>
    </location>
</feature>
<dbReference type="PANTHER" id="PTHR13817">
    <property type="entry name" value="TITIN"/>
    <property type="match status" value="1"/>
</dbReference>
<gene>
    <name evidence="8" type="primary">LOC116941581</name>
</gene>
<dbReference type="InterPro" id="IPR013783">
    <property type="entry name" value="Ig-like_fold"/>
</dbReference>
<evidence type="ECO:0000256" key="4">
    <source>
        <dbReference type="SAM" id="MobiDB-lite"/>
    </source>
</evidence>
<keyword evidence="7" id="KW-1185">Reference proteome</keyword>
<dbReference type="PANTHER" id="PTHR13817:SF151">
    <property type="entry name" value="TITIN"/>
    <property type="match status" value="1"/>
</dbReference>
<keyword evidence="3" id="KW-0393">Immunoglobulin domain</keyword>
<dbReference type="SMART" id="SM00060">
    <property type="entry name" value="FN3"/>
    <property type="match status" value="5"/>
</dbReference>
<dbReference type="InterPro" id="IPR050964">
    <property type="entry name" value="Striated_Muscle_Regulatory"/>
</dbReference>
<feature type="domain" description="Fibronectin type-III" evidence="6">
    <location>
        <begin position="543"/>
        <end position="639"/>
    </location>
</feature>
<dbReference type="InterPro" id="IPR013098">
    <property type="entry name" value="Ig_I-set"/>
</dbReference>
<dbReference type="InterPro" id="IPR001356">
    <property type="entry name" value="HD"/>
</dbReference>
<dbReference type="CDD" id="cd00063">
    <property type="entry name" value="FN3"/>
    <property type="match status" value="5"/>
</dbReference>
<dbReference type="InterPro" id="IPR003961">
    <property type="entry name" value="FN3_dom"/>
</dbReference>
<dbReference type="Pfam" id="PF07679">
    <property type="entry name" value="I-set"/>
    <property type="match status" value="3"/>
</dbReference>
<dbReference type="Gene3D" id="2.60.40.10">
    <property type="entry name" value="Immunoglobulins"/>
    <property type="match status" value="12"/>
</dbReference>
<keyword evidence="1" id="KW-0677">Repeat</keyword>
<dbReference type="FunFam" id="2.60.40.10:FF:000124">
    <property type="entry name" value="Myomesin 1"/>
    <property type="match status" value="1"/>
</dbReference>
<accession>A0AAJ7T0K7</accession>
<evidence type="ECO:0000259" key="5">
    <source>
        <dbReference type="PROSITE" id="PS50835"/>
    </source>
</evidence>
<dbReference type="InterPro" id="IPR007110">
    <property type="entry name" value="Ig-like_dom"/>
</dbReference>
<feature type="domain" description="Fibronectin type-III" evidence="6">
    <location>
        <begin position="739"/>
        <end position="845"/>
    </location>
</feature>
<dbReference type="SMART" id="SM00409">
    <property type="entry name" value="IG"/>
    <property type="match status" value="6"/>
</dbReference>
<organism evidence="7 8">
    <name type="scientific">Petromyzon marinus</name>
    <name type="common">Sea lamprey</name>
    <dbReference type="NCBI Taxonomy" id="7757"/>
    <lineage>
        <taxon>Eukaryota</taxon>
        <taxon>Metazoa</taxon>
        <taxon>Chordata</taxon>
        <taxon>Craniata</taxon>
        <taxon>Vertebrata</taxon>
        <taxon>Cyclostomata</taxon>
        <taxon>Hyperoartia</taxon>
        <taxon>Petromyzontiformes</taxon>
        <taxon>Petromyzontidae</taxon>
        <taxon>Petromyzon</taxon>
    </lineage>
</organism>
<feature type="region of interest" description="Disordered" evidence="4">
    <location>
        <begin position="99"/>
        <end position="135"/>
    </location>
</feature>
<dbReference type="SUPFAM" id="SSF49265">
    <property type="entry name" value="Fibronectin type III"/>
    <property type="match status" value="4"/>
</dbReference>
<dbReference type="GO" id="GO:0003677">
    <property type="term" value="F:DNA binding"/>
    <property type="evidence" value="ECO:0007669"/>
    <property type="project" value="InterPro"/>
</dbReference>
<keyword evidence="2" id="KW-0514">Muscle protein</keyword>
<dbReference type="Pfam" id="PF00047">
    <property type="entry name" value="ig"/>
    <property type="match status" value="1"/>
</dbReference>